<accession>A0A5M6IUM3</accession>
<protein>
    <submittedName>
        <fullName evidence="2">Extensin family protein</fullName>
    </submittedName>
</protein>
<sequence>MAFQSAAPIMRWLLGLALLFGLVALGLRHLPPEWDPRRPLDLTAAPNALTGLKLRALQLQPDLCPAAFTGSGLPFLPVPDRPADNGCAIEHAVRLTGPVRAMPANPVVTCPLAAAWTLFERNTLQPEARQLLGTEVTAIRHYGTYACRNVNHAQAGRRSQHATANAIDIAGFVLRDGREVKLAGNWGGSGPESAFLHALRDGACRWFRGVLGPEYNAAHHDHFHLDMGPWRICR</sequence>
<proteinExistence type="predicted"/>
<dbReference type="AlphaFoldDB" id="A0A5M6IUM3"/>
<comment type="caution">
    <text evidence="2">The sequence shown here is derived from an EMBL/GenBank/DDBJ whole genome shotgun (WGS) entry which is preliminary data.</text>
</comment>
<name>A0A5M6IUM3_9PROT</name>
<evidence type="ECO:0000313" key="2">
    <source>
        <dbReference type="EMBL" id="KAA5611931.1"/>
    </source>
</evidence>
<dbReference type="OrthoDB" id="9809788at2"/>
<feature type="domain" description="Extensin-like C-terminal" evidence="1">
    <location>
        <begin position="64"/>
        <end position="234"/>
    </location>
</feature>
<reference evidence="2 3" key="1">
    <citation type="submission" date="2019-09" db="EMBL/GenBank/DDBJ databases">
        <title>Genome sequence of Rhodovastum atsumiense, a diverse member of the Acetobacteraceae family of non-sulfur purple photosynthetic bacteria.</title>
        <authorList>
            <person name="Meyer T."/>
            <person name="Kyndt J."/>
        </authorList>
    </citation>
    <scope>NUCLEOTIDE SEQUENCE [LARGE SCALE GENOMIC DNA]</scope>
    <source>
        <strain evidence="2 3">DSM 21279</strain>
    </source>
</reference>
<dbReference type="InterPro" id="IPR009683">
    <property type="entry name" value="Extensin-like_C"/>
</dbReference>
<keyword evidence="3" id="KW-1185">Reference proteome</keyword>
<evidence type="ECO:0000313" key="3">
    <source>
        <dbReference type="Proteomes" id="UP000325255"/>
    </source>
</evidence>
<dbReference type="EMBL" id="VWPK01000016">
    <property type="protein sequence ID" value="KAA5611931.1"/>
    <property type="molecule type" value="Genomic_DNA"/>
</dbReference>
<dbReference type="Pfam" id="PF06904">
    <property type="entry name" value="Extensin-like_C"/>
    <property type="match status" value="1"/>
</dbReference>
<evidence type="ECO:0000259" key="1">
    <source>
        <dbReference type="Pfam" id="PF06904"/>
    </source>
</evidence>
<gene>
    <name evidence="2" type="ORF">F1189_11750</name>
</gene>
<dbReference type="Proteomes" id="UP000325255">
    <property type="component" value="Unassembled WGS sequence"/>
</dbReference>
<organism evidence="2 3">
    <name type="scientific">Rhodovastum atsumiense</name>
    <dbReference type="NCBI Taxonomy" id="504468"/>
    <lineage>
        <taxon>Bacteria</taxon>
        <taxon>Pseudomonadati</taxon>
        <taxon>Pseudomonadota</taxon>
        <taxon>Alphaproteobacteria</taxon>
        <taxon>Acetobacterales</taxon>
        <taxon>Acetobacteraceae</taxon>
        <taxon>Rhodovastum</taxon>
    </lineage>
</organism>